<keyword evidence="3" id="KW-1185">Reference proteome</keyword>
<evidence type="ECO:0000313" key="3">
    <source>
        <dbReference type="Proteomes" id="UP001472677"/>
    </source>
</evidence>
<comment type="caution">
    <text evidence="2">The sequence shown here is derived from an EMBL/GenBank/DDBJ whole genome shotgun (WGS) entry which is preliminary data.</text>
</comment>
<gene>
    <name evidence="2" type="ORF">V6N12_029410</name>
</gene>
<name>A0ABR2CW29_9ROSI</name>
<organism evidence="2 3">
    <name type="scientific">Hibiscus sabdariffa</name>
    <name type="common">roselle</name>
    <dbReference type="NCBI Taxonomy" id="183260"/>
    <lineage>
        <taxon>Eukaryota</taxon>
        <taxon>Viridiplantae</taxon>
        <taxon>Streptophyta</taxon>
        <taxon>Embryophyta</taxon>
        <taxon>Tracheophyta</taxon>
        <taxon>Spermatophyta</taxon>
        <taxon>Magnoliopsida</taxon>
        <taxon>eudicotyledons</taxon>
        <taxon>Gunneridae</taxon>
        <taxon>Pentapetalae</taxon>
        <taxon>rosids</taxon>
        <taxon>malvids</taxon>
        <taxon>Malvales</taxon>
        <taxon>Malvaceae</taxon>
        <taxon>Malvoideae</taxon>
        <taxon>Hibiscus</taxon>
    </lineage>
</organism>
<feature type="region of interest" description="Disordered" evidence="1">
    <location>
        <begin position="122"/>
        <end position="142"/>
    </location>
</feature>
<dbReference type="Proteomes" id="UP001472677">
    <property type="component" value="Unassembled WGS sequence"/>
</dbReference>
<accession>A0ABR2CW29</accession>
<reference evidence="2 3" key="1">
    <citation type="journal article" date="2024" name="G3 (Bethesda)">
        <title>Genome assembly of Hibiscus sabdariffa L. provides insights into metabolisms of medicinal natural products.</title>
        <authorList>
            <person name="Kim T."/>
        </authorList>
    </citation>
    <scope>NUCLEOTIDE SEQUENCE [LARGE SCALE GENOMIC DNA]</scope>
    <source>
        <strain evidence="2">TK-2024</strain>
        <tissue evidence="2">Old leaves</tissue>
    </source>
</reference>
<evidence type="ECO:0000313" key="2">
    <source>
        <dbReference type="EMBL" id="KAK8524545.1"/>
    </source>
</evidence>
<evidence type="ECO:0000256" key="1">
    <source>
        <dbReference type="SAM" id="MobiDB-lite"/>
    </source>
</evidence>
<proteinExistence type="predicted"/>
<protein>
    <submittedName>
        <fullName evidence="2">Uncharacterized protein</fullName>
    </submittedName>
</protein>
<sequence>MQENEVRERERSEGKRMTGVRQLVKESEWREERDLRAVKERERSAEQLEMWRETRWRKGLELSQTVALCGEGWMQGSLAVGMLRDSSASICLGSSVEEEEEESVSVVVKLVVAEAARKRRRRRNGTALSDGGGGSMVESVSF</sequence>
<dbReference type="EMBL" id="JBBPBM010000041">
    <property type="protein sequence ID" value="KAK8524545.1"/>
    <property type="molecule type" value="Genomic_DNA"/>
</dbReference>